<feature type="compositionally biased region" description="Basic and acidic residues" evidence="8">
    <location>
        <begin position="301"/>
        <end position="327"/>
    </location>
</feature>
<proteinExistence type="inferred from homology"/>
<evidence type="ECO:0000256" key="5">
    <source>
        <dbReference type="ARBA" id="ARBA00022801"/>
    </source>
</evidence>
<evidence type="ECO:0000256" key="3">
    <source>
        <dbReference type="ARBA" id="ARBA00022670"/>
    </source>
</evidence>
<dbReference type="SUPFAM" id="SSF144091">
    <property type="entry name" value="Rhomboid-like"/>
    <property type="match status" value="1"/>
</dbReference>
<evidence type="ECO:0000256" key="7">
    <source>
        <dbReference type="ARBA" id="ARBA00023136"/>
    </source>
</evidence>
<evidence type="ECO:0000256" key="2">
    <source>
        <dbReference type="ARBA" id="ARBA00009045"/>
    </source>
</evidence>
<dbReference type="InterPro" id="IPR035952">
    <property type="entry name" value="Rhomboid-like_sf"/>
</dbReference>
<feature type="domain" description="Peptidase S54 rhomboid" evidence="9">
    <location>
        <begin position="95"/>
        <end position="232"/>
    </location>
</feature>
<dbReference type="GO" id="GO:0004252">
    <property type="term" value="F:serine-type endopeptidase activity"/>
    <property type="evidence" value="ECO:0007669"/>
    <property type="project" value="InterPro"/>
</dbReference>
<keyword evidence="5" id="KW-0378">Hydrolase</keyword>
<accession>A0A7R9TS34</accession>
<feature type="compositionally biased region" description="Gly residues" evidence="8">
    <location>
        <begin position="258"/>
        <end position="289"/>
    </location>
</feature>
<dbReference type="GO" id="GO:0016020">
    <property type="term" value="C:membrane"/>
    <property type="evidence" value="ECO:0007669"/>
    <property type="project" value="UniProtKB-SubCell"/>
</dbReference>
<dbReference type="Gene3D" id="1.20.1540.10">
    <property type="entry name" value="Rhomboid-like"/>
    <property type="match status" value="1"/>
</dbReference>
<evidence type="ECO:0000256" key="4">
    <source>
        <dbReference type="ARBA" id="ARBA00022692"/>
    </source>
</evidence>
<dbReference type="AlphaFoldDB" id="A0A7R9TS34"/>
<name>A0A7R9TS34_9VIRI</name>
<dbReference type="EMBL" id="HBDZ01010502">
    <property type="protein sequence ID" value="CAD8243167.1"/>
    <property type="molecule type" value="Transcribed_RNA"/>
</dbReference>
<feature type="region of interest" description="Disordered" evidence="8">
    <location>
        <begin position="245"/>
        <end position="327"/>
    </location>
</feature>
<feature type="compositionally biased region" description="Low complexity" evidence="8">
    <location>
        <begin position="245"/>
        <end position="257"/>
    </location>
</feature>
<organism evidence="10">
    <name type="scientific">Prasinoderma coloniale</name>
    <dbReference type="NCBI Taxonomy" id="156133"/>
    <lineage>
        <taxon>Eukaryota</taxon>
        <taxon>Viridiplantae</taxon>
        <taxon>Prasinodermophyta</taxon>
        <taxon>Prasinodermophyceae</taxon>
        <taxon>Prasinodermales</taxon>
        <taxon>Prasinodermaceae</taxon>
        <taxon>Prasinoderma</taxon>
    </lineage>
</organism>
<keyword evidence="3" id="KW-0645">Protease</keyword>
<evidence type="ECO:0000259" key="9">
    <source>
        <dbReference type="Pfam" id="PF01694"/>
    </source>
</evidence>
<evidence type="ECO:0000313" key="10">
    <source>
        <dbReference type="EMBL" id="CAD8243167.1"/>
    </source>
</evidence>
<dbReference type="InterPro" id="IPR022764">
    <property type="entry name" value="Peptidase_S54_rhomboid_dom"/>
</dbReference>
<protein>
    <recommendedName>
        <fullName evidence="9">Peptidase S54 rhomboid domain-containing protein</fullName>
    </recommendedName>
</protein>
<evidence type="ECO:0000256" key="6">
    <source>
        <dbReference type="ARBA" id="ARBA00022989"/>
    </source>
</evidence>
<sequence length="327" mass="34309">MPLQLMLLMRVFEALNRLPFKPVASLCLLVPPVLLHVGGDGLTDLLGELLLGRRASDGFGLGWVSSMCLNPADFFGYGYGVEGGGGGGGSPWPARLLLPLLATRGVYHLYYETVSLCQKGFNLELALGTKRFGALLFLCCVATQTLYVAAAGTLATLGLFEGIYWDECCMGYTGVIFALKVVAGKVAGTRREGFFFFSVESKWAAWLELGLVHFLHPQSSLLNHVCGIVVGNGIVRLAPELAGLPPRQRAPPRASRNFGGGTAGGGGSGARRGRGNAGAGGSAGAGGGARTADGFAGGPEPSRDDGWEHVNHSDARGTSTDDLRKRR</sequence>
<dbReference type="PANTHER" id="PTHR43066">
    <property type="entry name" value="RHOMBOID-RELATED PROTEIN"/>
    <property type="match status" value="1"/>
</dbReference>
<keyword evidence="7" id="KW-0472">Membrane</keyword>
<evidence type="ECO:0000256" key="8">
    <source>
        <dbReference type="SAM" id="MobiDB-lite"/>
    </source>
</evidence>
<dbReference type="Pfam" id="PF01694">
    <property type="entry name" value="Rhomboid"/>
    <property type="match status" value="1"/>
</dbReference>
<comment type="subcellular location">
    <subcellularLocation>
        <location evidence="1">Membrane</location>
        <topology evidence="1">Multi-pass membrane protein</topology>
    </subcellularLocation>
</comment>
<evidence type="ECO:0000256" key="1">
    <source>
        <dbReference type="ARBA" id="ARBA00004141"/>
    </source>
</evidence>
<keyword evidence="4" id="KW-0812">Transmembrane</keyword>
<dbReference type="GO" id="GO:0006508">
    <property type="term" value="P:proteolysis"/>
    <property type="evidence" value="ECO:0007669"/>
    <property type="project" value="UniProtKB-KW"/>
</dbReference>
<dbReference type="PANTHER" id="PTHR43066:SF1">
    <property type="entry name" value="RHOMBOID PROTEIN 2"/>
    <property type="match status" value="1"/>
</dbReference>
<keyword evidence="6" id="KW-1133">Transmembrane helix</keyword>
<gene>
    <name evidence="10" type="ORF">PCOL08062_LOCUS7989</name>
</gene>
<reference evidence="10" key="1">
    <citation type="submission" date="2021-01" db="EMBL/GenBank/DDBJ databases">
        <authorList>
            <person name="Corre E."/>
            <person name="Pelletier E."/>
            <person name="Niang G."/>
            <person name="Scheremetjew M."/>
            <person name="Finn R."/>
            <person name="Kale V."/>
            <person name="Holt S."/>
            <person name="Cochrane G."/>
            <person name="Meng A."/>
            <person name="Brown T."/>
            <person name="Cohen L."/>
        </authorList>
    </citation>
    <scope>NUCLEOTIDE SEQUENCE</scope>
    <source>
        <strain evidence="10">CCMP1413</strain>
    </source>
</reference>
<comment type="similarity">
    <text evidence="2">Belongs to the peptidase S54 family.</text>
</comment>